<feature type="region of interest" description="Disordered" evidence="4">
    <location>
        <begin position="1"/>
        <end position="22"/>
    </location>
</feature>
<dbReference type="GO" id="GO:0006302">
    <property type="term" value="P:double-strand break repair"/>
    <property type="evidence" value="ECO:0007669"/>
    <property type="project" value="TreeGrafter"/>
</dbReference>
<name>A0A6J6EFW2_9ZZZZ</name>
<gene>
    <name evidence="6" type="ORF">UFOPK1747_00001</name>
</gene>
<dbReference type="GO" id="GO:0005524">
    <property type="term" value="F:ATP binding"/>
    <property type="evidence" value="ECO:0007669"/>
    <property type="project" value="UniProtKB-KW"/>
</dbReference>
<keyword evidence="3" id="KW-0238">DNA-binding</keyword>
<dbReference type="EMBL" id="CAEZTV010000001">
    <property type="protein sequence ID" value="CAB4571968.1"/>
    <property type="molecule type" value="Genomic_DNA"/>
</dbReference>
<accession>A0A6J6EFW2</accession>
<evidence type="ECO:0000256" key="1">
    <source>
        <dbReference type="ARBA" id="ARBA00022741"/>
    </source>
</evidence>
<dbReference type="GO" id="GO:0006270">
    <property type="term" value="P:DNA replication initiation"/>
    <property type="evidence" value="ECO:0007669"/>
    <property type="project" value="TreeGrafter"/>
</dbReference>
<dbReference type="Pfam" id="PF17764">
    <property type="entry name" value="PriA_3primeBD"/>
    <property type="match status" value="1"/>
</dbReference>
<dbReference type="PANTHER" id="PTHR30580:SF0">
    <property type="entry name" value="PRIMOSOMAL PROTEIN N"/>
    <property type="match status" value="1"/>
</dbReference>
<dbReference type="AlphaFoldDB" id="A0A6J6EFW2"/>
<reference evidence="6" key="1">
    <citation type="submission" date="2020-05" db="EMBL/GenBank/DDBJ databases">
        <authorList>
            <person name="Chiriac C."/>
            <person name="Salcher M."/>
            <person name="Ghai R."/>
            <person name="Kavagutti S V."/>
        </authorList>
    </citation>
    <scope>NUCLEOTIDE SEQUENCE</scope>
</reference>
<sequence>MVSPLKLKRQKSPRKKIETSDKNQPSGLLVEVLVETPVSYLEQTYTYSVPADLVDTAIVGSLVKVEYGHTITKGLIRRVIEERESKKYKNILDVIAEPGLIDENNFLHFQKVRDRFGGNLWSLLNSHIPPIPAKYKKIVENISHNSVQNQINQEFDLFNKDDYQKLLNDLNLKCAISPVNGLPKFKTLIDLVKIRFNLGSVLIIVSDFREFDYFKEYLIAEFKSTLVLLDSRQDREDRYQAFVVANQGQRVVILANRSGAFTKMPEDSTVIVVNDNDPSHYEMRSPGWNTRDVTLLRSNRTAMIFLNSYHSMEVNRLISMGWLDRLVALDNSKYNYHSMDSSTSFISVIKKAIKNGNVLVSVAEKGYANVFLCSKCKNLARCGCGGKLKIAKQNAAPSCYLCARVVDHWRCEHCGNTSPFVISKGIDRTAEEIGKAVPGIKVMISKKDQITSIDPDQNQIIISTRGSEPFLLYSAVVLLDCERIYNQATLRAEEEAKHSWFDLLARVKDGGDFYISLANNHPATQQLLRKQNFNEDDLRQREEAHLPPFYRTVTIKGESDELSKFASNIRSNYPFLLSGPIQIDDLKSYLILRADTISAPTLVQLLDDVVKVQGVKGRPIFDIRFDTYNL</sequence>
<evidence type="ECO:0000256" key="3">
    <source>
        <dbReference type="ARBA" id="ARBA00023125"/>
    </source>
</evidence>
<evidence type="ECO:0000313" key="6">
    <source>
        <dbReference type="EMBL" id="CAB4571968.1"/>
    </source>
</evidence>
<keyword evidence="2" id="KW-0067">ATP-binding</keyword>
<dbReference type="PANTHER" id="PTHR30580">
    <property type="entry name" value="PRIMOSOMAL PROTEIN N"/>
    <property type="match status" value="1"/>
</dbReference>
<dbReference type="InterPro" id="IPR041222">
    <property type="entry name" value="PriA_3primeBD"/>
</dbReference>
<evidence type="ECO:0000256" key="4">
    <source>
        <dbReference type="SAM" id="MobiDB-lite"/>
    </source>
</evidence>
<feature type="compositionally biased region" description="Basic residues" evidence="4">
    <location>
        <begin position="1"/>
        <end position="14"/>
    </location>
</feature>
<dbReference type="GO" id="GO:0006310">
    <property type="term" value="P:DNA recombination"/>
    <property type="evidence" value="ECO:0007669"/>
    <property type="project" value="TreeGrafter"/>
</dbReference>
<dbReference type="InterPro" id="IPR042115">
    <property type="entry name" value="PriA_3primeBD_sf"/>
</dbReference>
<keyword evidence="1" id="KW-0547">Nucleotide-binding</keyword>
<dbReference type="Gene3D" id="3.40.1440.60">
    <property type="entry name" value="PriA, 3(prime) DNA-binding domain"/>
    <property type="match status" value="1"/>
</dbReference>
<dbReference type="GO" id="GO:0043138">
    <property type="term" value="F:3'-5' DNA helicase activity"/>
    <property type="evidence" value="ECO:0007669"/>
    <property type="project" value="TreeGrafter"/>
</dbReference>
<feature type="domain" description="Primosomal protein N' 3' DNA-binding" evidence="5">
    <location>
        <begin position="31"/>
        <end position="129"/>
    </location>
</feature>
<organism evidence="6">
    <name type="scientific">freshwater metagenome</name>
    <dbReference type="NCBI Taxonomy" id="449393"/>
    <lineage>
        <taxon>unclassified sequences</taxon>
        <taxon>metagenomes</taxon>
        <taxon>ecological metagenomes</taxon>
    </lineage>
</organism>
<dbReference type="InterPro" id="IPR027417">
    <property type="entry name" value="P-loop_NTPase"/>
</dbReference>
<dbReference type="Gene3D" id="3.40.50.300">
    <property type="entry name" value="P-loop containing nucleotide triphosphate hydrolases"/>
    <property type="match status" value="1"/>
</dbReference>
<protein>
    <submittedName>
        <fullName evidence="6">Unannotated protein</fullName>
    </submittedName>
</protein>
<evidence type="ECO:0000256" key="2">
    <source>
        <dbReference type="ARBA" id="ARBA00022840"/>
    </source>
</evidence>
<evidence type="ECO:0000259" key="5">
    <source>
        <dbReference type="Pfam" id="PF17764"/>
    </source>
</evidence>
<dbReference type="GO" id="GO:0003677">
    <property type="term" value="F:DNA binding"/>
    <property type="evidence" value="ECO:0007669"/>
    <property type="project" value="UniProtKB-KW"/>
</dbReference>
<proteinExistence type="predicted"/>